<proteinExistence type="predicted"/>
<accession>A0A3P3DXL8</accession>
<dbReference type="PANTHER" id="PTHR46623">
    <property type="entry name" value="CARBOXYMETHYLENEBUTENOLIDASE-RELATED"/>
    <property type="match status" value="1"/>
</dbReference>
<feature type="domain" description="Dienelactone hydrolase" evidence="1">
    <location>
        <begin position="5"/>
        <end position="137"/>
    </location>
</feature>
<feature type="non-terminal residue" evidence="2">
    <location>
        <position position="141"/>
    </location>
</feature>
<dbReference type="RefSeq" id="WP_185738465.1">
    <property type="nucleotide sequence ID" value="NZ_RQXU01000095.1"/>
</dbReference>
<dbReference type="Proteomes" id="UP000271590">
    <property type="component" value="Unassembled WGS sequence"/>
</dbReference>
<dbReference type="EMBL" id="RQXU01000095">
    <property type="protein sequence ID" value="RRH78734.1"/>
    <property type="molecule type" value="Genomic_DNA"/>
</dbReference>
<keyword evidence="2" id="KW-0378">Hydrolase</keyword>
<name>A0A3P3DXL8_9BURK</name>
<dbReference type="InterPro" id="IPR002925">
    <property type="entry name" value="Dienelactn_hydro"/>
</dbReference>
<dbReference type="SUPFAM" id="SSF53474">
    <property type="entry name" value="alpha/beta-Hydrolases"/>
    <property type="match status" value="1"/>
</dbReference>
<dbReference type="Gene3D" id="3.40.50.1820">
    <property type="entry name" value="alpha/beta hydrolase"/>
    <property type="match status" value="1"/>
</dbReference>
<feature type="non-terminal residue" evidence="2">
    <location>
        <position position="1"/>
    </location>
</feature>
<dbReference type="AlphaFoldDB" id="A0A3P3DXL8"/>
<gene>
    <name evidence="2" type="ORF">EH244_32250</name>
</gene>
<organism evidence="2 3">
    <name type="scientific">Variovorax beijingensis</name>
    <dbReference type="NCBI Taxonomy" id="2496117"/>
    <lineage>
        <taxon>Bacteria</taxon>
        <taxon>Pseudomonadati</taxon>
        <taxon>Pseudomonadota</taxon>
        <taxon>Betaproteobacteria</taxon>
        <taxon>Burkholderiales</taxon>
        <taxon>Comamonadaceae</taxon>
        <taxon>Variovorax</taxon>
    </lineage>
</organism>
<reference evidence="2 3" key="1">
    <citation type="submission" date="2018-11" db="EMBL/GenBank/DDBJ databases">
        <title>The genome of Variovorax sp T529.</title>
        <authorList>
            <person name="Gao J."/>
        </authorList>
    </citation>
    <scope>NUCLEOTIDE SEQUENCE [LARGE SCALE GENOMIC DNA]</scope>
    <source>
        <strain evidence="2 3">T529</strain>
    </source>
</reference>
<protein>
    <submittedName>
        <fullName evidence="2">Dienelactone hydrolase family protein</fullName>
    </submittedName>
</protein>
<evidence type="ECO:0000313" key="3">
    <source>
        <dbReference type="Proteomes" id="UP000271590"/>
    </source>
</evidence>
<sequence>GSGTFRGYLALPESGSGPGLVIAQEIFGVNHTMREVADYYAEEGYVVLVPDLFWRQQPDVELGYSEADWQRAFGFYQGFDEARGMEDMQSAIDALRALPEVGGGKVGVLGFCLGGKLAYLAACRTDADVSVGYYGVGIEAA</sequence>
<dbReference type="InterPro" id="IPR029058">
    <property type="entry name" value="AB_hydrolase_fold"/>
</dbReference>
<evidence type="ECO:0000313" key="2">
    <source>
        <dbReference type="EMBL" id="RRH78734.1"/>
    </source>
</evidence>
<dbReference type="InterPro" id="IPR051049">
    <property type="entry name" value="Dienelactone_hydrolase-like"/>
</dbReference>
<dbReference type="GO" id="GO:0016787">
    <property type="term" value="F:hydrolase activity"/>
    <property type="evidence" value="ECO:0007669"/>
    <property type="project" value="UniProtKB-KW"/>
</dbReference>
<dbReference type="PANTHER" id="PTHR46623:SF6">
    <property type="entry name" value="ALPHA_BETA-HYDROLASES SUPERFAMILY PROTEIN"/>
    <property type="match status" value="1"/>
</dbReference>
<evidence type="ECO:0000259" key="1">
    <source>
        <dbReference type="Pfam" id="PF01738"/>
    </source>
</evidence>
<comment type="caution">
    <text evidence="2">The sequence shown here is derived from an EMBL/GenBank/DDBJ whole genome shotgun (WGS) entry which is preliminary data.</text>
</comment>
<dbReference type="Pfam" id="PF01738">
    <property type="entry name" value="DLH"/>
    <property type="match status" value="1"/>
</dbReference>